<evidence type="ECO:0000313" key="2">
    <source>
        <dbReference type="Ensembl" id="ENSCSAVP00000017659.1"/>
    </source>
</evidence>
<sequence>MPRPRFNCYTGILIVVCGALFVVHFSPLKYHECDNVNLNANQLKQLHELQSTTTSSVVSATQNTILSELLKQSYTKGYGACPKVSPMLRGSVGIRLKEEGEANWPPTFEEIAHQNQRLQNGGFYPGPEDCEARSSIAIIIPYRDREDHLRYLLHYLHGILQRQQSKYIVVVVEQDDQNTFNKGLLMNIGFRYVTNNSTNFRPNCVFFHDVDSLSEDDRTLYNCTGGSKVVHLSSRMDKFDYRWCCGVTVGGVLGM</sequence>
<dbReference type="AlphaFoldDB" id="H2ZJ93"/>
<dbReference type="STRING" id="51511.ENSCSAVP00000017659"/>
<dbReference type="HOGENOM" id="CLU_044391_1_0_1"/>
<organism evidence="2 3">
    <name type="scientific">Ciona savignyi</name>
    <name type="common">Pacific transparent sea squirt</name>
    <dbReference type="NCBI Taxonomy" id="51511"/>
    <lineage>
        <taxon>Eukaryota</taxon>
        <taxon>Metazoa</taxon>
        <taxon>Chordata</taxon>
        <taxon>Tunicata</taxon>
        <taxon>Ascidiacea</taxon>
        <taxon>Phlebobranchia</taxon>
        <taxon>Cionidae</taxon>
        <taxon>Ciona</taxon>
    </lineage>
</organism>
<dbReference type="InParanoid" id="H2ZJ93"/>
<feature type="domain" description="Galactosyltransferase N-terminal" evidence="1">
    <location>
        <begin position="81"/>
        <end position="224"/>
    </location>
</feature>
<name>H2ZJ93_CIOSA</name>
<dbReference type="Gene3D" id="3.90.550.10">
    <property type="entry name" value="Spore Coat Polysaccharide Biosynthesis Protein SpsA, Chain A"/>
    <property type="match status" value="1"/>
</dbReference>
<reference evidence="2" key="3">
    <citation type="submission" date="2025-09" db="UniProtKB">
        <authorList>
            <consortium name="Ensembl"/>
        </authorList>
    </citation>
    <scope>IDENTIFICATION</scope>
</reference>
<dbReference type="InterPro" id="IPR029044">
    <property type="entry name" value="Nucleotide-diphossugar_trans"/>
</dbReference>
<evidence type="ECO:0000313" key="3">
    <source>
        <dbReference type="Proteomes" id="UP000007875"/>
    </source>
</evidence>
<dbReference type="eggNOG" id="KOG3916">
    <property type="taxonomic scope" value="Eukaryota"/>
</dbReference>
<dbReference type="GO" id="GO:0005794">
    <property type="term" value="C:Golgi apparatus"/>
    <property type="evidence" value="ECO:0007669"/>
    <property type="project" value="TreeGrafter"/>
</dbReference>
<dbReference type="PANTHER" id="PTHR19300">
    <property type="entry name" value="BETA-1,4-GALACTOSYLTRANSFERASE"/>
    <property type="match status" value="1"/>
</dbReference>
<dbReference type="PANTHER" id="PTHR19300:SF61">
    <property type="entry name" value="BETA-1,4-N-ACETYLGALACTOSAMINYLTRANSFERASE"/>
    <property type="match status" value="1"/>
</dbReference>
<proteinExistence type="predicted"/>
<protein>
    <recommendedName>
        <fullName evidence="1">Galactosyltransferase N-terminal domain-containing protein</fullName>
    </recommendedName>
</protein>
<dbReference type="InterPro" id="IPR003859">
    <property type="entry name" value="Galactosyl_T"/>
</dbReference>
<reference evidence="2" key="2">
    <citation type="submission" date="2025-08" db="UniProtKB">
        <authorList>
            <consortium name="Ensembl"/>
        </authorList>
    </citation>
    <scope>IDENTIFICATION</scope>
</reference>
<reference evidence="3" key="1">
    <citation type="submission" date="2003-08" db="EMBL/GenBank/DDBJ databases">
        <authorList>
            <person name="Birren B."/>
            <person name="Nusbaum C."/>
            <person name="Abebe A."/>
            <person name="Abouelleil A."/>
            <person name="Adekoya E."/>
            <person name="Ait-zahra M."/>
            <person name="Allen N."/>
            <person name="Allen T."/>
            <person name="An P."/>
            <person name="Anderson M."/>
            <person name="Anderson S."/>
            <person name="Arachchi H."/>
            <person name="Armbruster J."/>
            <person name="Bachantsang P."/>
            <person name="Baldwin J."/>
            <person name="Barry A."/>
            <person name="Bayul T."/>
            <person name="Blitshsteyn B."/>
            <person name="Bloom T."/>
            <person name="Blye J."/>
            <person name="Boguslavskiy L."/>
            <person name="Borowsky M."/>
            <person name="Boukhgalter B."/>
            <person name="Brunache A."/>
            <person name="Butler J."/>
            <person name="Calixte N."/>
            <person name="Calvo S."/>
            <person name="Camarata J."/>
            <person name="Campo K."/>
            <person name="Chang J."/>
            <person name="Cheshatsang Y."/>
            <person name="Citroen M."/>
            <person name="Collymore A."/>
            <person name="Considine T."/>
            <person name="Cook A."/>
            <person name="Cooke P."/>
            <person name="Corum B."/>
            <person name="Cuomo C."/>
            <person name="David R."/>
            <person name="Dawoe T."/>
            <person name="Degray S."/>
            <person name="Dodge S."/>
            <person name="Dooley K."/>
            <person name="Dorje P."/>
            <person name="Dorjee K."/>
            <person name="Dorris L."/>
            <person name="Duffey N."/>
            <person name="Dupes A."/>
            <person name="Elkins T."/>
            <person name="Engels R."/>
            <person name="Erickson J."/>
            <person name="Farina A."/>
            <person name="Faro S."/>
            <person name="Ferreira P."/>
            <person name="Fischer H."/>
            <person name="Fitzgerald M."/>
            <person name="Foley K."/>
            <person name="Gage D."/>
            <person name="Galagan J."/>
            <person name="Gearin G."/>
            <person name="Gnerre S."/>
            <person name="Gnirke A."/>
            <person name="Goyette A."/>
            <person name="Graham J."/>
            <person name="Grandbois E."/>
            <person name="Gyaltsen K."/>
            <person name="Hafez N."/>
            <person name="Hagopian D."/>
            <person name="Hagos B."/>
            <person name="Hall J."/>
            <person name="Hatcher B."/>
            <person name="Heller A."/>
            <person name="Higgins H."/>
            <person name="Honan T."/>
            <person name="Horn A."/>
            <person name="Houde N."/>
            <person name="Hughes L."/>
            <person name="Hulme W."/>
            <person name="Husby E."/>
            <person name="Iliev I."/>
            <person name="Jaffe D."/>
            <person name="Jones C."/>
            <person name="Kamal M."/>
            <person name="Kamat A."/>
            <person name="Kamvysselis M."/>
            <person name="Karlsson E."/>
            <person name="Kells C."/>
            <person name="Kieu A."/>
            <person name="Kisner P."/>
            <person name="Kodira C."/>
            <person name="Kulbokas E."/>
            <person name="Labutti K."/>
            <person name="Lama D."/>
            <person name="Landers T."/>
            <person name="Leger J."/>
            <person name="Levine S."/>
            <person name="Lewis D."/>
            <person name="Lewis T."/>
            <person name="Lindblad-toh K."/>
            <person name="Liu X."/>
            <person name="Lokyitsang T."/>
            <person name="Lokyitsang Y."/>
            <person name="Lucien O."/>
            <person name="Lui A."/>
            <person name="Ma L.J."/>
            <person name="Mabbitt R."/>
            <person name="Macdonald J."/>
            <person name="Maclean C."/>
            <person name="Major J."/>
            <person name="Manning J."/>
            <person name="Marabella R."/>
            <person name="Maru K."/>
            <person name="Matthews C."/>
            <person name="Mauceli E."/>
            <person name="Mccarthy M."/>
            <person name="Mcdonough S."/>
            <person name="Mcghee T."/>
            <person name="Meldrim J."/>
            <person name="Meneus L."/>
            <person name="Mesirov J."/>
            <person name="Mihalev A."/>
            <person name="Mihova T."/>
            <person name="Mikkelsen T."/>
            <person name="Mlenga V."/>
            <person name="Moru K."/>
            <person name="Mozes J."/>
            <person name="Mulrain L."/>
            <person name="Munson G."/>
            <person name="Naylor J."/>
            <person name="Newes C."/>
            <person name="Nguyen C."/>
            <person name="Nguyen N."/>
            <person name="Nguyen T."/>
            <person name="Nicol R."/>
            <person name="Nielsen C."/>
            <person name="Nizzari M."/>
            <person name="Norbu C."/>
            <person name="Norbu N."/>
            <person name="O'donnell P."/>
            <person name="Okoawo O."/>
            <person name="O'leary S."/>
            <person name="Omotosho B."/>
            <person name="O'neill K."/>
            <person name="Osman S."/>
            <person name="Parker S."/>
            <person name="Perrin D."/>
            <person name="Phunkhang P."/>
            <person name="Piqani B."/>
            <person name="Purcell S."/>
            <person name="Rachupka T."/>
            <person name="Ramasamy U."/>
            <person name="Rameau R."/>
            <person name="Ray V."/>
            <person name="Raymond C."/>
            <person name="Retta R."/>
            <person name="Richardson S."/>
            <person name="Rise C."/>
            <person name="Rodriguez J."/>
            <person name="Rogers J."/>
            <person name="Rogov P."/>
            <person name="Rutman M."/>
            <person name="Schupbach R."/>
            <person name="Seaman C."/>
            <person name="Settipalli S."/>
            <person name="Sharpe T."/>
            <person name="Sheridan J."/>
            <person name="Sherpa N."/>
            <person name="Shi J."/>
            <person name="Smirnov S."/>
            <person name="Smith C."/>
            <person name="Sougnez C."/>
            <person name="Spencer B."/>
            <person name="Stalker J."/>
            <person name="Stange-thomann N."/>
            <person name="Stavropoulos S."/>
            <person name="Stetson K."/>
            <person name="Stone C."/>
            <person name="Stone S."/>
            <person name="Stubbs M."/>
            <person name="Talamas J."/>
            <person name="Tchuinga P."/>
            <person name="Tenzing P."/>
            <person name="Tesfaye S."/>
            <person name="Theodore J."/>
            <person name="Thoulutsang Y."/>
            <person name="Topham K."/>
            <person name="Towey S."/>
            <person name="Tsamla T."/>
            <person name="Tsomo N."/>
            <person name="Vallee D."/>
            <person name="Vassiliev H."/>
            <person name="Venkataraman V."/>
            <person name="Vinson J."/>
            <person name="Vo A."/>
            <person name="Wade C."/>
            <person name="Wang S."/>
            <person name="Wangchuk T."/>
            <person name="Wangdi T."/>
            <person name="Whittaker C."/>
            <person name="Wilkinson J."/>
            <person name="Wu Y."/>
            <person name="Wyman D."/>
            <person name="Yadav S."/>
            <person name="Yang S."/>
            <person name="Yang X."/>
            <person name="Yeager S."/>
            <person name="Yee E."/>
            <person name="Young G."/>
            <person name="Zainoun J."/>
            <person name="Zembeck L."/>
            <person name="Zimmer A."/>
            <person name="Zody M."/>
            <person name="Lander E."/>
        </authorList>
    </citation>
    <scope>NUCLEOTIDE SEQUENCE [LARGE SCALE GENOMIC DNA]</scope>
</reference>
<evidence type="ECO:0000259" key="1">
    <source>
        <dbReference type="Pfam" id="PF13733"/>
    </source>
</evidence>
<dbReference type="PRINTS" id="PR02050">
    <property type="entry name" value="B14GALTRFASE"/>
</dbReference>
<dbReference type="Proteomes" id="UP000007875">
    <property type="component" value="Unassembled WGS sequence"/>
</dbReference>
<keyword evidence="3" id="KW-1185">Reference proteome</keyword>
<dbReference type="GO" id="GO:0008378">
    <property type="term" value="F:galactosyltransferase activity"/>
    <property type="evidence" value="ECO:0007669"/>
    <property type="project" value="TreeGrafter"/>
</dbReference>
<dbReference type="GO" id="GO:0005975">
    <property type="term" value="P:carbohydrate metabolic process"/>
    <property type="evidence" value="ECO:0007669"/>
    <property type="project" value="InterPro"/>
</dbReference>
<accession>H2ZJ93</accession>
<dbReference type="GeneTree" id="ENSGT00940000163971"/>
<dbReference type="Ensembl" id="ENSCSAVT00000017851.1">
    <property type="protein sequence ID" value="ENSCSAVP00000017659.1"/>
    <property type="gene ID" value="ENSCSAVG00000010395.1"/>
</dbReference>
<dbReference type="Pfam" id="PF13733">
    <property type="entry name" value="Glyco_transf_7N"/>
    <property type="match status" value="1"/>
</dbReference>
<dbReference type="InterPro" id="IPR027995">
    <property type="entry name" value="Galactosyl_T_N"/>
</dbReference>
<dbReference type="SUPFAM" id="SSF53448">
    <property type="entry name" value="Nucleotide-diphospho-sugar transferases"/>
    <property type="match status" value="1"/>
</dbReference>